<evidence type="ECO:0000259" key="9">
    <source>
        <dbReference type="PROSITE" id="PS50881"/>
    </source>
</evidence>
<dbReference type="InterPro" id="IPR000851">
    <property type="entry name" value="Ribosomal_uS5"/>
</dbReference>
<dbReference type="EMBL" id="MFKQ01000006">
    <property type="protein sequence ID" value="OGG47570.1"/>
    <property type="molecule type" value="Genomic_DNA"/>
</dbReference>
<evidence type="ECO:0000256" key="5">
    <source>
        <dbReference type="ARBA" id="ARBA00035519"/>
    </source>
</evidence>
<dbReference type="InterPro" id="IPR013810">
    <property type="entry name" value="Ribosomal_uS5_N"/>
</dbReference>
<dbReference type="GO" id="GO:0005737">
    <property type="term" value="C:cytoplasm"/>
    <property type="evidence" value="ECO:0007669"/>
    <property type="project" value="UniProtKB-ARBA"/>
</dbReference>
<dbReference type="PANTHER" id="PTHR48277">
    <property type="entry name" value="MITOCHONDRIAL RIBOSOMAL PROTEIN S5"/>
    <property type="match status" value="1"/>
</dbReference>
<dbReference type="GO" id="GO:0003735">
    <property type="term" value="F:structural constituent of ribosome"/>
    <property type="evidence" value="ECO:0007669"/>
    <property type="project" value="UniProtKB-UniRule"/>
</dbReference>
<organism evidence="10 11">
    <name type="scientific">Candidatus Kaiserbacteria bacterium RIFCSPHIGHO2_01_FULL_49_13</name>
    <dbReference type="NCBI Taxonomy" id="1798477"/>
    <lineage>
        <taxon>Bacteria</taxon>
        <taxon>Candidatus Kaiseribacteriota</taxon>
    </lineage>
</organism>
<name>A0A1F6CF11_9BACT</name>
<comment type="similarity">
    <text evidence="1 7">Belongs to the universal ribosomal protein uS5 family.</text>
</comment>
<gene>
    <name evidence="10" type="ORF">A2671_01790</name>
</gene>
<dbReference type="SUPFAM" id="SSF54768">
    <property type="entry name" value="dsRNA-binding domain-like"/>
    <property type="match status" value="1"/>
</dbReference>
<dbReference type="GO" id="GO:0006412">
    <property type="term" value="P:translation"/>
    <property type="evidence" value="ECO:0007669"/>
    <property type="project" value="InterPro"/>
</dbReference>
<keyword evidence="3 6" id="KW-0687">Ribonucleoprotein</keyword>
<keyword evidence="2 6" id="KW-0689">Ribosomal protein</keyword>
<dbReference type="PANTHER" id="PTHR48277:SF1">
    <property type="entry name" value="MITOCHONDRIAL RIBOSOMAL PROTEIN S5"/>
    <property type="match status" value="1"/>
</dbReference>
<dbReference type="InterPro" id="IPR020568">
    <property type="entry name" value="Ribosomal_Su5_D2-typ_SF"/>
</dbReference>
<feature type="domain" description="S5 DRBM" evidence="9">
    <location>
        <begin position="59"/>
        <end position="122"/>
    </location>
</feature>
<feature type="compositionally biased region" description="Basic and acidic residues" evidence="8">
    <location>
        <begin position="50"/>
        <end position="59"/>
    </location>
</feature>
<evidence type="ECO:0000256" key="4">
    <source>
        <dbReference type="ARBA" id="ARBA00035255"/>
    </source>
</evidence>
<dbReference type="GO" id="GO:1990904">
    <property type="term" value="C:ribonucleoprotein complex"/>
    <property type="evidence" value="ECO:0007669"/>
    <property type="project" value="UniProtKB-UniRule"/>
</dbReference>
<evidence type="ECO:0000256" key="2">
    <source>
        <dbReference type="ARBA" id="ARBA00022980"/>
    </source>
</evidence>
<dbReference type="Gene3D" id="3.30.160.20">
    <property type="match status" value="1"/>
</dbReference>
<dbReference type="InterPro" id="IPR005324">
    <property type="entry name" value="Ribosomal_uS5_C"/>
</dbReference>
<dbReference type="FunFam" id="3.30.230.10:FF:000002">
    <property type="entry name" value="30S ribosomal protein S5"/>
    <property type="match status" value="1"/>
</dbReference>
<feature type="region of interest" description="Disordered" evidence="8">
    <location>
        <begin position="1"/>
        <end position="59"/>
    </location>
</feature>
<evidence type="ECO:0000256" key="7">
    <source>
        <dbReference type="RuleBase" id="RU003823"/>
    </source>
</evidence>
<evidence type="ECO:0000313" key="10">
    <source>
        <dbReference type="EMBL" id="OGG47570.1"/>
    </source>
</evidence>
<evidence type="ECO:0000256" key="1">
    <source>
        <dbReference type="ARBA" id="ARBA00008945"/>
    </source>
</evidence>
<protein>
    <recommendedName>
        <fullName evidence="4">Small ribosomal subunit protein uS5</fullName>
    </recommendedName>
    <alternativeName>
        <fullName evidence="5">30S ribosomal protein S5</fullName>
    </alternativeName>
</protein>
<feature type="compositionally biased region" description="Low complexity" evidence="8">
    <location>
        <begin position="10"/>
        <end position="29"/>
    </location>
</feature>
<dbReference type="Gene3D" id="3.30.230.10">
    <property type="match status" value="1"/>
</dbReference>
<proteinExistence type="inferred from homology"/>
<dbReference type="Pfam" id="PF00333">
    <property type="entry name" value="Ribosomal_S5"/>
    <property type="match status" value="1"/>
</dbReference>
<dbReference type="Pfam" id="PF03719">
    <property type="entry name" value="Ribosomal_S5_C"/>
    <property type="match status" value="1"/>
</dbReference>
<evidence type="ECO:0000256" key="8">
    <source>
        <dbReference type="SAM" id="MobiDB-lite"/>
    </source>
</evidence>
<evidence type="ECO:0000313" key="11">
    <source>
        <dbReference type="Proteomes" id="UP000178344"/>
    </source>
</evidence>
<sequence>MADEPLIIIPTEADPVPAEETTAAPTKAPTPRPARGRGEQGGRRGRRPQRRTERPKSQYDQRIIAIRRVARVVAGGRRFSFSVAIVIGDRKGTVAVGIGKGSDTALAINKAVNNAKKHLLKVNLTKDMRIPHETMAKYSASRVVLMPATGRGMTAGSSVRHVLELAGVRDVSAKILSRSKNQLNNARAAVKALTALRV</sequence>
<dbReference type="GO" id="GO:0005840">
    <property type="term" value="C:ribosome"/>
    <property type="evidence" value="ECO:0007669"/>
    <property type="project" value="UniProtKB-KW"/>
</dbReference>
<evidence type="ECO:0000256" key="3">
    <source>
        <dbReference type="ARBA" id="ARBA00023274"/>
    </source>
</evidence>
<dbReference type="InterPro" id="IPR014721">
    <property type="entry name" value="Ribsml_uS5_D2-typ_fold_subgr"/>
</dbReference>
<dbReference type="SUPFAM" id="SSF54211">
    <property type="entry name" value="Ribosomal protein S5 domain 2-like"/>
    <property type="match status" value="1"/>
</dbReference>
<dbReference type="AlphaFoldDB" id="A0A1F6CF11"/>
<comment type="caution">
    <text evidence="10">The sequence shown here is derived from an EMBL/GenBank/DDBJ whole genome shotgun (WGS) entry which is preliminary data.</text>
</comment>
<dbReference type="PROSITE" id="PS50881">
    <property type="entry name" value="S5_DSRBD"/>
    <property type="match status" value="1"/>
</dbReference>
<dbReference type="Proteomes" id="UP000178344">
    <property type="component" value="Unassembled WGS sequence"/>
</dbReference>
<accession>A0A1F6CF11</accession>
<reference evidence="10 11" key="1">
    <citation type="journal article" date="2016" name="Nat. Commun.">
        <title>Thousands of microbial genomes shed light on interconnected biogeochemical processes in an aquifer system.</title>
        <authorList>
            <person name="Anantharaman K."/>
            <person name="Brown C.T."/>
            <person name="Hug L.A."/>
            <person name="Sharon I."/>
            <person name="Castelle C.J."/>
            <person name="Probst A.J."/>
            <person name="Thomas B.C."/>
            <person name="Singh A."/>
            <person name="Wilkins M.J."/>
            <person name="Karaoz U."/>
            <person name="Brodie E.L."/>
            <person name="Williams K.H."/>
            <person name="Hubbard S.S."/>
            <person name="Banfield J.F."/>
        </authorList>
    </citation>
    <scope>NUCLEOTIDE SEQUENCE [LARGE SCALE GENOMIC DNA]</scope>
</reference>
<dbReference type="GO" id="GO:0003723">
    <property type="term" value="F:RNA binding"/>
    <property type="evidence" value="ECO:0007669"/>
    <property type="project" value="InterPro"/>
</dbReference>
<evidence type="ECO:0000256" key="6">
    <source>
        <dbReference type="PROSITE-ProRule" id="PRU00268"/>
    </source>
</evidence>